<organism evidence="1">
    <name type="scientific">Fagus sylvatica</name>
    <name type="common">Beechnut</name>
    <dbReference type="NCBI Taxonomy" id="28930"/>
    <lineage>
        <taxon>Eukaryota</taxon>
        <taxon>Viridiplantae</taxon>
        <taxon>Streptophyta</taxon>
        <taxon>Embryophyta</taxon>
        <taxon>Tracheophyta</taxon>
        <taxon>Spermatophyta</taxon>
        <taxon>Magnoliopsida</taxon>
        <taxon>eudicotyledons</taxon>
        <taxon>Gunneridae</taxon>
        <taxon>Pentapetalae</taxon>
        <taxon>rosids</taxon>
        <taxon>fabids</taxon>
        <taxon>Fagales</taxon>
        <taxon>Fagaceae</taxon>
        <taxon>Fagus</taxon>
    </lineage>
</organism>
<dbReference type="EMBL" id="OIVN01000762">
    <property type="protein sequence ID" value="SPC85161.1"/>
    <property type="molecule type" value="Genomic_DNA"/>
</dbReference>
<protein>
    <submittedName>
        <fullName evidence="1">Uncharacterized protein</fullName>
    </submittedName>
</protein>
<accession>A0A2N9FE38</accession>
<name>A0A2N9FE38_FAGSY</name>
<dbReference type="AlphaFoldDB" id="A0A2N9FE38"/>
<sequence>MGFQSDFLISGLFSGIDSGQLGNALDEPRKPASRLRFCGRFERAWAQRDLDGISALRKVKASRRWKCERYHCVRGITAIGNMRDIIVLGNMRGIIALGRRERDITTLGDLGYHGFRRREGYHSLGKARGITTLGDIRVSRPWEMKDITTLGNVRGISRSRESEGHQYFVELRGITALRNVKGITALGNMRDITILGNMRGIMVFSRGHMAWFFLEGCMACMALCGFT</sequence>
<gene>
    <name evidence="1" type="ORF">FSB_LOCUS13043</name>
</gene>
<reference evidence="1" key="1">
    <citation type="submission" date="2018-02" db="EMBL/GenBank/DDBJ databases">
        <authorList>
            <person name="Cohen D.B."/>
            <person name="Kent A.D."/>
        </authorList>
    </citation>
    <scope>NUCLEOTIDE SEQUENCE</scope>
</reference>
<evidence type="ECO:0000313" key="1">
    <source>
        <dbReference type="EMBL" id="SPC85161.1"/>
    </source>
</evidence>
<proteinExistence type="predicted"/>